<protein>
    <submittedName>
        <fullName evidence="2">Putative F-box domain, Phloem protein 2-like protein</fullName>
    </submittedName>
</protein>
<keyword evidence="3" id="KW-1185">Reference proteome</keyword>
<dbReference type="SMART" id="SM00256">
    <property type="entry name" value="FBOX"/>
    <property type="match status" value="2"/>
</dbReference>
<accession>A0A251T5E7</accession>
<name>A0A251T5E7_HELAN</name>
<dbReference type="InParanoid" id="A0A251T5E7"/>
<dbReference type="AlphaFoldDB" id="A0A251T5E7"/>
<dbReference type="InterPro" id="IPR001810">
    <property type="entry name" value="F-box_dom"/>
</dbReference>
<gene>
    <name evidence="2" type="ORF">HannXRQ_Chr12g0376801</name>
</gene>
<dbReference type="OMA" id="GNIEISM"/>
<sequence>MEGLPADCIIDILSQGSPRDACRSAVVASVFRAAAESDVLWDRFLPPDHEEIISESVSPLKYKSKKELFFKLSSPLFIDHGLKAFFIDKATGKKCYKLSARKLYIAWSANPLFWCWKPVIESRFAEVVELRMTSWLEIEGKIDTRILSPNTMYRAYLIVKVAHHRAYGLDVVPCEVLVEVGEFCSRGTVTLSHNACVKQSLERVCGENKVEEGSRSKFEDNVARVGLERKDGWLEIELGEFYNQGMCEKELECWSGMEGLPEDCIIDILSRGSPRDACRSAVVSSVFRMAVESDMLWDRFLPPDHQEIISESASPVTFKSKKELFFKLSSPLLIDRGLKAFSIDRATGKKCYMLSARELYIAWSANPLFWCWKPIIQSSFVAIDIIFDTLPNL</sequence>
<dbReference type="Proteomes" id="UP000215914">
    <property type="component" value="Chromosome 12"/>
</dbReference>
<proteinExistence type="predicted"/>
<dbReference type="Pfam" id="PF12937">
    <property type="entry name" value="F-box-like"/>
    <property type="match status" value="1"/>
</dbReference>
<dbReference type="Gene3D" id="1.20.1280.50">
    <property type="match status" value="1"/>
</dbReference>
<organism evidence="2 3">
    <name type="scientific">Helianthus annuus</name>
    <name type="common">Common sunflower</name>
    <dbReference type="NCBI Taxonomy" id="4232"/>
    <lineage>
        <taxon>Eukaryota</taxon>
        <taxon>Viridiplantae</taxon>
        <taxon>Streptophyta</taxon>
        <taxon>Embryophyta</taxon>
        <taxon>Tracheophyta</taxon>
        <taxon>Spermatophyta</taxon>
        <taxon>Magnoliopsida</taxon>
        <taxon>eudicotyledons</taxon>
        <taxon>Gunneridae</taxon>
        <taxon>Pentapetalae</taxon>
        <taxon>asterids</taxon>
        <taxon>campanulids</taxon>
        <taxon>Asterales</taxon>
        <taxon>Asteraceae</taxon>
        <taxon>Asteroideae</taxon>
        <taxon>Heliantheae alliance</taxon>
        <taxon>Heliantheae</taxon>
        <taxon>Helianthus</taxon>
    </lineage>
</organism>
<dbReference type="PANTHER" id="PTHR32278:SF11">
    <property type="entry name" value="F-BOX DOMAIN-CONTAINING PROTEIN"/>
    <property type="match status" value="1"/>
</dbReference>
<reference evidence="3" key="1">
    <citation type="journal article" date="2017" name="Nature">
        <title>The sunflower genome provides insights into oil metabolism, flowering and Asterid evolution.</title>
        <authorList>
            <person name="Badouin H."/>
            <person name="Gouzy J."/>
            <person name="Grassa C.J."/>
            <person name="Murat F."/>
            <person name="Staton S.E."/>
            <person name="Cottret L."/>
            <person name="Lelandais-Briere C."/>
            <person name="Owens G.L."/>
            <person name="Carrere S."/>
            <person name="Mayjonade B."/>
            <person name="Legrand L."/>
            <person name="Gill N."/>
            <person name="Kane N.C."/>
            <person name="Bowers J.E."/>
            <person name="Hubner S."/>
            <person name="Bellec A."/>
            <person name="Berard A."/>
            <person name="Berges H."/>
            <person name="Blanchet N."/>
            <person name="Boniface M.C."/>
            <person name="Brunel D."/>
            <person name="Catrice O."/>
            <person name="Chaidir N."/>
            <person name="Claudel C."/>
            <person name="Donnadieu C."/>
            <person name="Faraut T."/>
            <person name="Fievet G."/>
            <person name="Helmstetter N."/>
            <person name="King M."/>
            <person name="Knapp S.J."/>
            <person name="Lai Z."/>
            <person name="Le Paslier M.C."/>
            <person name="Lippi Y."/>
            <person name="Lorenzon L."/>
            <person name="Mandel J.R."/>
            <person name="Marage G."/>
            <person name="Marchand G."/>
            <person name="Marquand E."/>
            <person name="Bret-Mestries E."/>
            <person name="Morien E."/>
            <person name="Nambeesan S."/>
            <person name="Nguyen T."/>
            <person name="Pegot-Espagnet P."/>
            <person name="Pouilly N."/>
            <person name="Raftis F."/>
            <person name="Sallet E."/>
            <person name="Schiex T."/>
            <person name="Thomas J."/>
            <person name="Vandecasteele C."/>
            <person name="Vares D."/>
            <person name="Vear F."/>
            <person name="Vautrin S."/>
            <person name="Crespi M."/>
            <person name="Mangin B."/>
            <person name="Burke J.M."/>
            <person name="Salse J."/>
            <person name="Munos S."/>
            <person name="Vincourt P."/>
            <person name="Rieseberg L.H."/>
            <person name="Langlade N.B."/>
        </authorList>
    </citation>
    <scope>NUCLEOTIDE SEQUENCE [LARGE SCALE GENOMIC DNA]</scope>
    <source>
        <strain evidence="3">cv. SF193</strain>
    </source>
</reference>
<evidence type="ECO:0000313" key="3">
    <source>
        <dbReference type="Proteomes" id="UP000215914"/>
    </source>
</evidence>
<dbReference type="PANTHER" id="PTHR32278">
    <property type="entry name" value="F-BOX DOMAIN-CONTAINING PROTEIN"/>
    <property type="match status" value="1"/>
</dbReference>
<dbReference type="SUPFAM" id="SSF81383">
    <property type="entry name" value="F-box domain"/>
    <property type="match status" value="2"/>
</dbReference>
<feature type="domain" description="F-box" evidence="1">
    <location>
        <begin position="4"/>
        <end position="44"/>
    </location>
</feature>
<dbReference type="InterPro" id="IPR025886">
    <property type="entry name" value="PP2-like"/>
</dbReference>
<evidence type="ECO:0000313" key="2">
    <source>
        <dbReference type="EMBL" id="OTG05726.1"/>
    </source>
</evidence>
<feature type="domain" description="F-box" evidence="1">
    <location>
        <begin position="260"/>
        <end position="300"/>
    </location>
</feature>
<dbReference type="InterPro" id="IPR036047">
    <property type="entry name" value="F-box-like_dom_sf"/>
</dbReference>
<dbReference type="CDD" id="cd22162">
    <property type="entry name" value="F-box_AtSKIP3-like"/>
    <property type="match status" value="2"/>
</dbReference>
<evidence type="ECO:0000259" key="1">
    <source>
        <dbReference type="SMART" id="SM00256"/>
    </source>
</evidence>
<dbReference type="Pfam" id="PF14299">
    <property type="entry name" value="PP2"/>
    <property type="match status" value="2"/>
</dbReference>
<dbReference type="EMBL" id="CM007901">
    <property type="protein sequence ID" value="OTG05726.1"/>
    <property type="molecule type" value="Genomic_DNA"/>
</dbReference>